<reference evidence="2 3" key="1">
    <citation type="submission" date="2018-06" db="EMBL/GenBank/DDBJ databases">
        <title>Comparative genomics reveals the genomic features of Rhizophagus irregularis, R. cerebriforme, R. diaphanum and Gigaspora rosea, and their symbiotic lifestyle signature.</title>
        <authorList>
            <person name="Morin E."/>
            <person name="San Clemente H."/>
            <person name="Chen E.C.H."/>
            <person name="De La Providencia I."/>
            <person name="Hainaut M."/>
            <person name="Kuo A."/>
            <person name="Kohler A."/>
            <person name="Murat C."/>
            <person name="Tang N."/>
            <person name="Roy S."/>
            <person name="Loubradou J."/>
            <person name="Henrissat B."/>
            <person name="Grigoriev I.V."/>
            <person name="Corradi N."/>
            <person name="Roux C."/>
            <person name="Martin F.M."/>
        </authorList>
    </citation>
    <scope>NUCLEOTIDE SEQUENCE [LARGE SCALE GENOMIC DNA]</scope>
    <source>
        <strain evidence="2 3">DAOM 227022</strain>
    </source>
</reference>
<keyword evidence="1" id="KW-0812">Transmembrane</keyword>
<sequence>MFKQIDNIEDPMVMDAFIFDDFDALYRRYAIFWFYVPNILQMAFIMLRYPINFYFVRICVFILISSSTRSVSYFTHKLPGYYIATSTSMTQYRLSKITSGLCSKKNKIEKRTLKIYIDEAGNFDNKVITFQIGEKFCDVNYCATNSRVAYYIESIENKDENLNLIILIDKIQSCEHSLKEVFELQSGILVQTPRLLGGITLTMTTFIE</sequence>
<organism evidence="2 3">
    <name type="scientific">Glomus cerebriforme</name>
    <dbReference type="NCBI Taxonomy" id="658196"/>
    <lineage>
        <taxon>Eukaryota</taxon>
        <taxon>Fungi</taxon>
        <taxon>Fungi incertae sedis</taxon>
        <taxon>Mucoromycota</taxon>
        <taxon>Glomeromycotina</taxon>
        <taxon>Glomeromycetes</taxon>
        <taxon>Glomerales</taxon>
        <taxon>Glomeraceae</taxon>
        <taxon>Glomus</taxon>
    </lineage>
</organism>
<dbReference type="Proteomes" id="UP000265703">
    <property type="component" value="Unassembled WGS sequence"/>
</dbReference>
<evidence type="ECO:0000256" key="1">
    <source>
        <dbReference type="SAM" id="Phobius"/>
    </source>
</evidence>
<protein>
    <submittedName>
        <fullName evidence="2">Uncharacterized protein</fullName>
    </submittedName>
</protein>
<evidence type="ECO:0000313" key="3">
    <source>
        <dbReference type="Proteomes" id="UP000265703"/>
    </source>
</evidence>
<gene>
    <name evidence="2" type="ORF">C1645_832641</name>
</gene>
<keyword evidence="1" id="KW-1133">Transmembrane helix</keyword>
<keyword evidence="1" id="KW-0472">Membrane</keyword>
<comment type="caution">
    <text evidence="2">The sequence shown here is derived from an EMBL/GenBank/DDBJ whole genome shotgun (WGS) entry which is preliminary data.</text>
</comment>
<keyword evidence="3" id="KW-1185">Reference proteome</keyword>
<dbReference type="EMBL" id="QKYT01000511">
    <property type="protein sequence ID" value="RIA84195.1"/>
    <property type="molecule type" value="Genomic_DNA"/>
</dbReference>
<accession>A0A397SJ69</accession>
<name>A0A397SJ69_9GLOM</name>
<feature type="transmembrane region" description="Helical" evidence="1">
    <location>
        <begin position="29"/>
        <end position="47"/>
    </location>
</feature>
<evidence type="ECO:0000313" key="2">
    <source>
        <dbReference type="EMBL" id="RIA84195.1"/>
    </source>
</evidence>
<proteinExistence type="predicted"/>
<dbReference type="AlphaFoldDB" id="A0A397SJ69"/>